<protein>
    <submittedName>
        <fullName evidence="1">Uncharacterized protein</fullName>
    </submittedName>
</protein>
<dbReference type="EMBL" id="AOHO01000038">
    <property type="protein sequence ID" value="EME62670.1"/>
    <property type="molecule type" value="Genomic_DNA"/>
</dbReference>
<accession>M2YLH0</accession>
<evidence type="ECO:0000313" key="1">
    <source>
        <dbReference type="EMBL" id="EME62670.1"/>
    </source>
</evidence>
<evidence type="ECO:0000313" key="2">
    <source>
        <dbReference type="Proteomes" id="UP000054226"/>
    </source>
</evidence>
<sequence>MTRYHGRYSIDNFSHVKGVRDKPLAGESPAFPAAFVSPLA</sequence>
<proteinExistence type="predicted"/>
<comment type="caution">
    <text evidence="1">The sequence shown here is derived from an EMBL/GenBank/DDBJ whole genome shotgun (WGS) entry which is preliminary data.</text>
</comment>
<name>M2YLH0_9PSEU</name>
<gene>
    <name evidence="1" type="ORF">H074_08251</name>
</gene>
<dbReference type="Proteomes" id="UP000054226">
    <property type="component" value="Unassembled WGS sequence"/>
</dbReference>
<dbReference type="AlphaFoldDB" id="M2YLH0"/>
<dbReference type="PATRIC" id="fig|1284240.4.peg.1670"/>
<organism evidence="1 2">
    <name type="scientific">Amycolatopsis decaplanina DSM 44594</name>
    <dbReference type="NCBI Taxonomy" id="1284240"/>
    <lineage>
        <taxon>Bacteria</taxon>
        <taxon>Bacillati</taxon>
        <taxon>Actinomycetota</taxon>
        <taxon>Actinomycetes</taxon>
        <taxon>Pseudonocardiales</taxon>
        <taxon>Pseudonocardiaceae</taxon>
        <taxon>Amycolatopsis</taxon>
    </lineage>
</organism>
<keyword evidence="2" id="KW-1185">Reference proteome</keyword>
<reference evidence="1 2" key="1">
    <citation type="journal article" date="2013" name="Genome Announc.">
        <title>Draft Genome Sequence of Amycolatopsis decaplanina Strain DSM 44594T.</title>
        <authorList>
            <person name="Kaur N."/>
            <person name="Kumar S."/>
            <person name="Bala M."/>
            <person name="Raghava G.P."/>
            <person name="Mayilraj S."/>
        </authorList>
    </citation>
    <scope>NUCLEOTIDE SEQUENCE [LARGE SCALE GENOMIC DNA]</scope>
    <source>
        <strain evidence="1 2">DSM 44594</strain>
    </source>
</reference>